<sequence length="375" mass="43659">MKVLLLMNSLGAGGAERSMVEFAKFLHDKPDISVSFVCLERRKIGLEEEVEDSGIRTLYYNGKKGYKSKSQFLLRILKSERPDIIHSVLVDSNIVLRFARLFYKSGSVVQSLVNTPYSHERKKDNKLPWHKFLLAKQLDKWTARMIPDIFYHSITKEVLNHYIPIYRIKNNFRVIYRGRYENKFLGVKSENKSFTLINAGRQEFAKAQIDILKALKYLRSKYQLTDIKFQLLGRPGHYTKKINEFITENDLDDQVEILGFVKNVEERLVKADVFVFPSYYEGLGGALIEAFAAKLPCVCSNIPVLKEVVGNEKGALFCSPGDYQKLGDNIYQLYKDEKLRKELSDYSYANFEKRYKLEKINTEMLQMYRDLIKSK</sequence>
<dbReference type="EMBL" id="BMIX01000001">
    <property type="protein sequence ID" value="GGG27301.1"/>
    <property type="molecule type" value="Genomic_DNA"/>
</dbReference>
<dbReference type="RefSeq" id="WP_011709872.1">
    <property type="nucleotide sequence ID" value="NZ_BMIX01000001.1"/>
</dbReference>
<dbReference type="Pfam" id="PF13439">
    <property type="entry name" value="Glyco_transf_4"/>
    <property type="match status" value="1"/>
</dbReference>
<dbReference type="Gene3D" id="3.40.50.2000">
    <property type="entry name" value="Glycogen Phosphorylase B"/>
    <property type="match status" value="2"/>
</dbReference>
<dbReference type="InterPro" id="IPR001296">
    <property type="entry name" value="Glyco_trans_1"/>
</dbReference>
<feature type="domain" description="Glycosyltransferase subfamily 4-like N-terminal" evidence="2">
    <location>
        <begin position="13"/>
        <end position="178"/>
    </location>
</feature>
<keyword evidence="4" id="KW-1185">Reference proteome</keyword>
<dbReference type="InterPro" id="IPR028098">
    <property type="entry name" value="Glyco_trans_4-like_N"/>
</dbReference>
<dbReference type="CDD" id="cd03801">
    <property type="entry name" value="GT4_PimA-like"/>
    <property type="match status" value="1"/>
</dbReference>
<evidence type="ECO:0000259" key="1">
    <source>
        <dbReference type="Pfam" id="PF00534"/>
    </source>
</evidence>
<protein>
    <submittedName>
        <fullName evidence="3">Uncharacterized protein</fullName>
    </submittedName>
</protein>
<gene>
    <name evidence="3" type="ORF">GCM10011532_08420</name>
</gene>
<reference evidence="4" key="1">
    <citation type="journal article" date="2019" name="Int. J. Syst. Evol. Microbiol.">
        <title>The Global Catalogue of Microorganisms (GCM) 10K type strain sequencing project: providing services to taxonomists for standard genome sequencing and annotation.</title>
        <authorList>
            <consortium name="The Broad Institute Genomics Platform"/>
            <consortium name="The Broad Institute Genome Sequencing Center for Infectious Disease"/>
            <person name="Wu L."/>
            <person name="Ma J."/>
        </authorList>
    </citation>
    <scope>NUCLEOTIDE SEQUENCE [LARGE SCALE GENOMIC DNA]</scope>
    <source>
        <strain evidence="4">CGMCC 1.15422</strain>
    </source>
</reference>
<evidence type="ECO:0000313" key="4">
    <source>
        <dbReference type="Proteomes" id="UP000605733"/>
    </source>
</evidence>
<organism evidence="3 4">
    <name type="scientific">Christiangramia forsetii</name>
    <dbReference type="NCBI Taxonomy" id="411153"/>
    <lineage>
        <taxon>Bacteria</taxon>
        <taxon>Pseudomonadati</taxon>
        <taxon>Bacteroidota</taxon>
        <taxon>Flavobacteriia</taxon>
        <taxon>Flavobacteriales</taxon>
        <taxon>Flavobacteriaceae</taxon>
        <taxon>Christiangramia</taxon>
    </lineage>
</organism>
<dbReference type="Proteomes" id="UP000605733">
    <property type="component" value="Unassembled WGS sequence"/>
</dbReference>
<proteinExistence type="predicted"/>
<accession>A0ABQ1WEM9</accession>
<comment type="caution">
    <text evidence="3">The sequence shown here is derived from an EMBL/GenBank/DDBJ whole genome shotgun (WGS) entry which is preliminary data.</text>
</comment>
<dbReference type="PANTHER" id="PTHR12526">
    <property type="entry name" value="GLYCOSYLTRANSFERASE"/>
    <property type="match status" value="1"/>
</dbReference>
<dbReference type="PANTHER" id="PTHR12526:SF630">
    <property type="entry name" value="GLYCOSYLTRANSFERASE"/>
    <property type="match status" value="1"/>
</dbReference>
<name>A0ABQ1WEM9_9FLAO</name>
<dbReference type="SUPFAM" id="SSF53756">
    <property type="entry name" value="UDP-Glycosyltransferase/glycogen phosphorylase"/>
    <property type="match status" value="1"/>
</dbReference>
<evidence type="ECO:0000313" key="3">
    <source>
        <dbReference type="EMBL" id="GGG27301.1"/>
    </source>
</evidence>
<dbReference type="Pfam" id="PF00534">
    <property type="entry name" value="Glycos_transf_1"/>
    <property type="match status" value="1"/>
</dbReference>
<feature type="domain" description="Glycosyl transferase family 1" evidence="1">
    <location>
        <begin position="189"/>
        <end position="348"/>
    </location>
</feature>
<evidence type="ECO:0000259" key="2">
    <source>
        <dbReference type="Pfam" id="PF13439"/>
    </source>
</evidence>